<dbReference type="InterPro" id="IPR013762">
    <property type="entry name" value="Integrase-like_cat_sf"/>
</dbReference>
<dbReference type="CDD" id="cd00397">
    <property type="entry name" value="DNA_BRE_C"/>
    <property type="match status" value="1"/>
</dbReference>
<dbReference type="PATRIC" id="fig|1423726.3.peg.1854"/>
<dbReference type="EMBL" id="AZDA01000026">
    <property type="protein sequence ID" value="KRK39989.1"/>
    <property type="molecule type" value="Genomic_DNA"/>
</dbReference>
<sequence>MAKITYTKTKKESVYSYETGAGKKLYRVRFKKLMINGKYKQITKNSFKTIAEAVAYRDKASKEADKALTGNSDITVGEYYKQYRERKIKANEWSADTQRGTQYYFDYLVLPHYAKTKIKALNRAEYQTYINYLLYDREDPLRPGKTKPLCNATVKVFNKVFQAFVKSAIADELIDHNRLIKIAINKDEPRVKRDLTMDELERALTDLKQHSTTMSFIMCYLPILGMRRGEVIGLRYGDITPSGPGLLAKVHRARTTSKPDGTNVKTESSYRTIYIDGEPAKQLKIAVKEFLRIKKMHKAIPHQKDFIFISERTGKPYHPNTMTVMYNRCGKRIGVWPLHPHMMRHTFATQSAMASIDSELVSQYMGHKNLRMTNAYKEPTLEGKARVASVMSKQFEAVNRTVENLGVNEV</sequence>
<dbReference type="Pfam" id="PF00589">
    <property type="entry name" value="Phage_integrase"/>
    <property type="match status" value="1"/>
</dbReference>
<protein>
    <recommendedName>
        <fullName evidence="5">Tyr recombinase domain-containing protein</fullName>
    </recommendedName>
</protein>
<gene>
    <name evidence="6" type="ORF">FC07_GL001787</name>
</gene>
<evidence type="ECO:0000256" key="4">
    <source>
        <dbReference type="ARBA" id="ARBA00023172"/>
    </source>
</evidence>
<evidence type="ECO:0000256" key="2">
    <source>
        <dbReference type="ARBA" id="ARBA00022908"/>
    </source>
</evidence>
<organism evidence="6 7">
    <name type="scientific">Loigolactobacillus bifermentans DSM 20003</name>
    <dbReference type="NCBI Taxonomy" id="1423726"/>
    <lineage>
        <taxon>Bacteria</taxon>
        <taxon>Bacillati</taxon>
        <taxon>Bacillota</taxon>
        <taxon>Bacilli</taxon>
        <taxon>Lactobacillales</taxon>
        <taxon>Lactobacillaceae</taxon>
        <taxon>Loigolactobacillus</taxon>
    </lineage>
</organism>
<evidence type="ECO:0000256" key="3">
    <source>
        <dbReference type="ARBA" id="ARBA00023125"/>
    </source>
</evidence>
<comment type="similarity">
    <text evidence="1">Belongs to the 'phage' integrase family.</text>
</comment>
<reference evidence="6 7" key="1">
    <citation type="journal article" date="2015" name="Genome Announc.">
        <title>Expanding the biotechnology potential of lactobacilli through comparative genomics of 213 strains and associated genera.</title>
        <authorList>
            <person name="Sun Z."/>
            <person name="Harris H.M."/>
            <person name="McCann A."/>
            <person name="Guo C."/>
            <person name="Argimon S."/>
            <person name="Zhang W."/>
            <person name="Yang X."/>
            <person name="Jeffery I.B."/>
            <person name="Cooney J.C."/>
            <person name="Kagawa T.F."/>
            <person name="Liu W."/>
            <person name="Song Y."/>
            <person name="Salvetti E."/>
            <person name="Wrobel A."/>
            <person name="Rasinkangas P."/>
            <person name="Parkhill J."/>
            <person name="Rea M.C."/>
            <person name="O'Sullivan O."/>
            <person name="Ritari J."/>
            <person name="Douillard F.P."/>
            <person name="Paul Ross R."/>
            <person name="Yang R."/>
            <person name="Briner A.E."/>
            <person name="Felis G.E."/>
            <person name="de Vos W.M."/>
            <person name="Barrangou R."/>
            <person name="Klaenhammer T.R."/>
            <person name="Caufield P.W."/>
            <person name="Cui Y."/>
            <person name="Zhang H."/>
            <person name="O'Toole P.W."/>
        </authorList>
    </citation>
    <scope>NUCLEOTIDE SEQUENCE [LARGE SCALE GENOMIC DNA]</scope>
    <source>
        <strain evidence="6 7">DSM 20003</strain>
    </source>
</reference>
<dbReference type="InterPro" id="IPR011010">
    <property type="entry name" value="DNA_brk_join_enz"/>
</dbReference>
<keyword evidence="7" id="KW-1185">Reference proteome</keyword>
<dbReference type="Proteomes" id="UP000051461">
    <property type="component" value="Unassembled WGS sequence"/>
</dbReference>
<dbReference type="InterPro" id="IPR050090">
    <property type="entry name" value="Tyrosine_recombinase_XerCD"/>
</dbReference>
<dbReference type="OrthoDB" id="9801717at2"/>
<dbReference type="RefSeq" id="WP_057903973.1">
    <property type="nucleotide sequence ID" value="NZ_AZDA01000026.1"/>
</dbReference>
<dbReference type="AlphaFoldDB" id="A0A0R1H0I3"/>
<dbReference type="InterPro" id="IPR002104">
    <property type="entry name" value="Integrase_catalytic"/>
</dbReference>
<dbReference type="GO" id="GO:0015074">
    <property type="term" value="P:DNA integration"/>
    <property type="evidence" value="ECO:0007669"/>
    <property type="project" value="UniProtKB-KW"/>
</dbReference>
<evidence type="ECO:0000256" key="1">
    <source>
        <dbReference type="ARBA" id="ARBA00008857"/>
    </source>
</evidence>
<dbReference type="Gene3D" id="1.10.443.10">
    <property type="entry name" value="Intergrase catalytic core"/>
    <property type="match status" value="1"/>
</dbReference>
<name>A0A0R1H0I3_9LACO</name>
<dbReference type="Pfam" id="PF14659">
    <property type="entry name" value="Phage_int_SAM_3"/>
    <property type="match status" value="1"/>
</dbReference>
<dbReference type="STRING" id="1423726.FC07_GL001787"/>
<evidence type="ECO:0000259" key="5">
    <source>
        <dbReference type="PROSITE" id="PS51898"/>
    </source>
</evidence>
<dbReference type="InterPro" id="IPR010998">
    <property type="entry name" value="Integrase_recombinase_N"/>
</dbReference>
<dbReference type="GO" id="GO:0003677">
    <property type="term" value="F:DNA binding"/>
    <property type="evidence" value="ECO:0007669"/>
    <property type="project" value="UniProtKB-KW"/>
</dbReference>
<accession>A0A0R1H0I3</accession>
<evidence type="ECO:0000313" key="7">
    <source>
        <dbReference type="Proteomes" id="UP000051461"/>
    </source>
</evidence>
<comment type="caution">
    <text evidence="6">The sequence shown here is derived from an EMBL/GenBank/DDBJ whole genome shotgun (WGS) entry which is preliminary data.</text>
</comment>
<dbReference type="InterPro" id="IPR004107">
    <property type="entry name" value="Integrase_SAM-like_N"/>
</dbReference>
<feature type="domain" description="Tyr recombinase" evidence="5">
    <location>
        <begin position="190"/>
        <end position="389"/>
    </location>
</feature>
<proteinExistence type="inferred from homology"/>
<dbReference type="PANTHER" id="PTHR30349:SF41">
    <property type="entry name" value="INTEGRASE_RECOMBINASE PROTEIN MJ0367-RELATED"/>
    <property type="match status" value="1"/>
</dbReference>
<dbReference type="SUPFAM" id="SSF56349">
    <property type="entry name" value="DNA breaking-rejoining enzymes"/>
    <property type="match status" value="1"/>
</dbReference>
<evidence type="ECO:0000313" key="6">
    <source>
        <dbReference type="EMBL" id="KRK39989.1"/>
    </source>
</evidence>
<dbReference type="Gene3D" id="1.10.150.130">
    <property type="match status" value="1"/>
</dbReference>
<keyword evidence="4" id="KW-0233">DNA recombination</keyword>
<dbReference type="GO" id="GO:0006310">
    <property type="term" value="P:DNA recombination"/>
    <property type="evidence" value="ECO:0007669"/>
    <property type="project" value="UniProtKB-KW"/>
</dbReference>
<dbReference type="PROSITE" id="PS51898">
    <property type="entry name" value="TYR_RECOMBINASE"/>
    <property type="match status" value="1"/>
</dbReference>
<keyword evidence="2" id="KW-0229">DNA integration</keyword>
<dbReference type="PANTHER" id="PTHR30349">
    <property type="entry name" value="PHAGE INTEGRASE-RELATED"/>
    <property type="match status" value="1"/>
</dbReference>
<keyword evidence="3" id="KW-0238">DNA-binding</keyword>